<reference evidence="2" key="1">
    <citation type="journal article" date="2022" name="Mol. Ecol. Resour.">
        <title>The genomes of chicory, endive, great burdock and yacon provide insights into Asteraceae palaeo-polyploidization history and plant inulin production.</title>
        <authorList>
            <person name="Fan W."/>
            <person name="Wang S."/>
            <person name="Wang H."/>
            <person name="Wang A."/>
            <person name="Jiang F."/>
            <person name="Liu H."/>
            <person name="Zhao H."/>
            <person name="Xu D."/>
            <person name="Zhang Y."/>
        </authorList>
    </citation>
    <scope>NUCLEOTIDE SEQUENCE [LARGE SCALE GENOMIC DNA]</scope>
    <source>
        <strain evidence="2">cv. Yunnan</strain>
    </source>
</reference>
<dbReference type="EMBL" id="CM042018">
    <property type="protein sequence ID" value="KAI3828222.1"/>
    <property type="molecule type" value="Genomic_DNA"/>
</dbReference>
<name>A0ACB9K7J1_9ASTR</name>
<comment type="caution">
    <text evidence="1">The sequence shown here is derived from an EMBL/GenBank/DDBJ whole genome shotgun (WGS) entry which is preliminary data.</text>
</comment>
<organism evidence="1 2">
    <name type="scientific">Smallanthus sonchifolius</name>
    <dbReference type="NCBI Taxonomy" id="185202"/>
    <lineage>
        <taxon>Eukaryota</taxon>
        <taxon>Viridiplantae</taxon>
        <taxon>Streptophyta</taxon>
        <taxon>Embryophyta</taxon>
        <taxon>Tracheophyta</taxon>
        <taxon>Spermatophyta</taxon>
        <taxon>Magnoliopsida</taxon>
        <taxon>eudicotyledons</taxon>
        <taxon>Gunneridae</taxon>
        <taxon>Pentapetalae</taxon>
        <taxon>asterids</taxon>
        <taxon>campanulids</taxon>
        <taxon>Asterales</taxon>
        <taxon>Asteraceae</taxon>
        <taxon>Asteroideae</taxon>
        <taxon>Heliantheae alliance</taxon>
        <taxon>Millerieae</taxon>
        <taxon>Smallanthus</taxon>
    </lineage>
</organism>
<evidence type="ECO:0000313" key="2">
    <source>
        <dbReference type="Proteomes" id="UP001056120"/>
    </source>
</evidence>
<proteinExistence type="predicted"/>
<reference evidence="1 2" key="2">
    <citation type="journal article" date="2022" name="Mol. Ecol. Resour.">
        <title>The genomes of chicory, endive, great burdock and yacon provide insights into Asteraceae paleo-polyploidization history and plant inulin production.</title>
        <authorList>
            <person name="Fan W."/>
            <person name="Wang S."/>
            <person name="Wang H."/>
            <person name="Wang A."/>
            <person name="Jiang F."/>
            <person name="Liu H."/>
            <person name="Zhao H."/>
            <person name="Xu D."/>
            <person name="Zhang Y."/>
        </authorList>
    </citation>
    <scope>NUCLEOTIDE SEQUENCE [LARGE SCALE GENOMIC DNA]</scope>
    <source>
        <strain evidence="2">cv. Yunnan</strain>
        <tissue evidence="1">Leaves</tissue>
    </source>
</reference>
<protein>
    <submittedName>
        <fullName evidence="1">Uncharacterized protein</fullName>
    </submittedName>
</protein>
<sequence length="201" mass="24038">MLHLRKNRILCSGVLTDTETSVHAKVMFFSLIPFVIILLPSAFGVSYSSEEYKIVLLVSLSALRYNPMIWERRLEYAEVEQKIEMYVPFYEVQALMLDREKHLMIKQKEMEKKWKNPENNEKTMSKEKFDEMFDDWIIVTRKLMDDPYSFDKTWTEYNQVAELMREDKNKLIAQMLLMMENALEHKFNTKAPTQDESAIDW</sequence>
<gene>
    <name evidence="1" type="ORF">L1987_02319</name>
</gene>
<accession>A0ACB9K7J1</accession>
<dbReference type="Proteomes" id="UP001056120">
    <property type="component" value="Linkage Group LG01"/>
</dbReference>
<keyword evidence="2" id="KW-1185">Reference proteome</keyword>
<evidence type="ECO:0000313" key="1">
    <source>
        <dbReference type="EMBL" id="KAI3828222.1"/>
    </source>
</evidence>